<reference evidence="3" key="1">
    <citation type="submission" date="2015-07" db="EMBL/GenBank/DDBJ databases">
        <title>Complete genome sequence and phylogenetic analysis of Limnochorda pilosa.</title>
        <authorList>
            <person name="Watanabe M."/>
            <person name="Kojima H."/>
            <person name="Fukui M."/>
        </authorList>
    </citation>
    <scope>NUCLEOTIDE SEQUENCE [LARGE SCALE GENOMIC DNA]</scope>
    <source>
        <strain evidence="3">HC45</strain>
    </source>
</reference>
<keyword evidence="2" id="KW-0808">Transferase</keyword>
<dbReference type="Pfam" id="PF00534">
    <property type="entry name" value="Glycos_transf_1"/>
    <property type="match status" value="1"/>
</dbReference>
<dbReference type="Gene3D" id="3.40.50.11090">
    <property type="match status" value="1"/>
</dbReference>
<dbReference type="CDD" id="cd03801">
    <property type="entry name" value="GT4_PimA-like"/>
    <property type="match status" value="1"/>
</dbReference>
<dbReference type="GO" id="GO:0016757">
    <property type="term" value="F:glycosyltransferase activity"/>
    <property type="evidence" value="ECO:0007669"/>
    <property type="project" value="InterPro"/>
</dbReference>
<dbReference type="STRING" id="1555112.LIP_2254"/>
<dbReference type="InterPro" id="IPR001296">
    <property type="entry name" value="Glyco_trans_1"/>
</dbReference>
<dbReference type="Proteomes" id="UP000065807">
    <property type="component" value="Chromosome"/>
</dbReference>
<proteinExistence type="predicted"/>
<dbReference type="EMBL" id="AP014924">
    <property type="protein sequence ID" value="BAS28095.1"/>
    <property type="molecule type" value="Genomic_DNA"/>
</dbReference>
<organism evidence="2 3">
    <name type="scientific">Limnochorda pilosa</name>
    <dbReference type="NCBI Taxonomy" id="1555112"/>
    <lineage>
        <taxon>Bacteria</taxon>
        <taxon>Bacillati</taxon>
        <taxon>Bacillota</taxon>
        <taxon>Limnochordia</taxon>
        <taxon>Limnochordales</taxon>
        <taxon>Limnochordaceae</taxon>
        <taxon>Limnochorda</taxon>
    </lineage>
</organism>
<keyword evidence="3" id="KW-1185">Reference proteome</keyword>
<name>A0A0K2SLW6_LIMPI</name>
<evidence type="ECO:0000313" key="2">
    <source>
        <dbReference type="EMBL" id="BAS28095.1"/>
    </source>
</evidence>
<dbReference type="KEGG" id="lpil:LIP_2254"/>
<dbReference type="AlphaFoldDB" id="A0A0K2SLW6"/>
<protein>
    <submittedName>
        <fullName evidence="2">Glycosyl transferase family 1</fullName>
    </submittedName>
</protein>
<gene>
    <name evidence="2" type="ORF">LIP_2254</name>
</gene>
<feature type="domain" description="Glycosyl transferase family 1" evidence="1">
    <location>
        <begin position="189"/>
        <end position="339"/>
    </location>
</feature>
<reference evidence="3" key="2">
    <citation type="journal article" date="2016" name="Int. J. Syst. Evol. Microbiol.">
        <title>Complete genome sequence and cell structure of Limnochorda pilosa, a Gram-negative spore-former within the phylum Firmicutes.</title>
        <authorList>
            <person name="Watanabe M."/>
            <person name="Kojima H."/>
            <person name="Fukui M."/>
        </authorList>
    </citation>
    <scope>NUCLEOTIDE SEQUENCE [LARGE SCALE GENOMIC DNA]</scope>
    <source>
        <strain evidence="3">HC45</strain>
    </source>
</reference>
<dbReference type="Gene3D" id="3.40.50.2000">
    <property type="entry name" value="Glycogen Phosphorylase B"/>
    <property type="match status" value="1"/>
</dbReference>
<dbReference type="SUPFAM" id="SSF53756">
    <property type="entry name" value="UDP-Glycosyltransferase/glycogen phosphorylase"/>
    <property type="match status" value="1"/>
</dbReference>
<evidence type="ECO:0000313" key="3">
    <source>
        <dbReference type="Proteomes" id="UP000065807"/>
    </source>
</evidence>
<sequence>MRITFVLPGYPRVPVGGYRVVYEYANHLIGRGHQVFVVHTRQRVIPGLKASTGLYRSLRRTAGTIRDRFVRPKVTWHTIDDRVKMIYAPDLTARHIPDGDAVVATAWWTADYVVNYPESKGTQFYLVQHYETWSGPKDRVDTTWRYPLRKIVIARWLYDLGLELGVPRAEMRHIPNGIDHQKYEVFKPIEARPNRVAMLFAHQEWKGAQDGITALELVKRDHPDVQAVLFGVSERPSGLPAWIEYRENPGQHELVGEIYNGSSIYLCPSWTEGWGLPSAEAMSCGCALVSTDNGGSRDYAEHDKTALLAPPRRPDLLAQRLRTLLEYPDLRMKLAREGNRRIRTFTWERATDVLEAWMQQARSQAKLEIDSVR</sequence>
<dbReference type="PANTHER" id="PTHR12526">
    <property type="entry name" value="GLYCOSYLTRANSFERASE"/>
    <property type="match status" value="1"/>
</dbReference>
<accession>A0A0K2SLW6</accession>
<evidence type="ECO:0000259" key="1">
    <source>
        <dbReference type="Pfam" id="PF00534"/>
    </source>
</evidence>